<evidence type="ECO:0000256" key="3">
    <source>
        <dbReference type="ARBA" id="ARBA00022448"/>
    </source>
</evidence>
<dbReference type="InterPro" id="IPR005126">
    <property type="entry name" value="NapC/NirT_cyt_c_N"/>
</dbReference>
<evidence type="ECO:0000256" key="8">
    <source>
        <dbReference type="ARBA" id="ARBA00022982"/>
    </source>
</evidence>
<keyword evidence="3" id="KW-0813">Transport</keyword>
<dbReference type="Gene3D" id="1.10.1130.10">
    <property type="entry name" value="Flavocytochrome C3, Chain A"/>
    <property type="match status" value="1"/>
</dbReference>
<feature type="domain" description="NapC/NirT cytochrome c N-terminal" evidence="12">
    <location>
        <begin position="27"/>
        <end position="118"/>
    </location>
</feature>
<evidence type="ECO:0000259" key="12">
    <source>
        <dbReference type="Pfam" id="PF03264"/>
    </source>
</evidence>
<keyword evidence="7" id="KW-0479">Metal-binding</keyword>
<comment type="subcellular location">
    <subcellularLocation>
        <location evidence="1">Cell membrane</location>
    </subcellularLocation>
</comment>
<keyword evidence="4" id="KW-1003">Cell membrane</keyword>
<evidence type="ECO:0000256" key="11">
    <source>
        <dbReference type="ARBA" id="ARBA00023136"/>
    </source>
</evidence>
<evidence type="ECO:0000256" key="4">
    <source>
        <dbReference type="ARBA" id="ARBA00022475"/>
    </source>
</evidence>
<name>A0A8J6NJJ4_9CHLR</name>
<dbReference type="Proteomes" id="UP000614469">
    <property type="component" value="Unassembled WGS sequence"/>
</dbReference>
<dbReference type="AlphaFoldDB" id="A0A8J6NJJ4"/>
<evidence type="ECO:0000259" key="13">
    <source>
        <dbReference type="Pfam" id="PF14537"/>
    </source>
</evidence>
<dbReference type="InterPro" id="IPR036280">
    <property type="entry name" value="Multihaem_cyt_sf"/>
</dbReference>
<feature type="domain" description="Tetrahaem cytochrome" evidence="13">
    <location>
        <begin position="499"/>
        <end position="574"/>
    </location>
</feature>
<evidence type="ECO:0000256" key="10">
    <source>
        <dbReference type="ARBA" id="ARBA00023004"/>
    </source>
</evidence>
<accession>A0A8J6NJJ4</accession>
<dbReference type="GO" id="GO:0005886">
    <property type="term" value="C:plasma membrane"/>
    <property type="evidence" value="ECO:0007669"/>
    <property type="project" value="UniProtKB-SubCell"/>
</dbReference>
<dbReference type="Pfam" id="PF03264">
    <property type="entry name" value="Cytochrom_NNT"/>
    <property type="match status" value="1"/>
</dbReference>
<keyword evidence="8" id="KW-0249">Electron transport</keyword>
<dbReference type="SUPFAM" id="SSF48695">
    <property type="entry name" value="Multiheme cytochromes"/>
    <property type="match status" value="1"/>
</dbReference>
<evidence type="ECO:0000256" key="6">
    <source>
        <dbReference type="ARBA" id="ARBA00022692"/>
    </source>
</evidence>
<keyword evidence="10" id="KW-0408">Iron</keyword>
<gene>
    <name evidence="14" type="ORF">H8E29_02165</name>
</gene>
<reference evidence="14 15" key="1">
    <citation type="submission" date="2020-08" db="EMBL/GenBank/DDBJ databases">
        <title>Bridging the membrane lipid divide: bacteria of the FCB group superphylum have the potential to synthesize archaeal ether lipids.</title>
        <authorList>
            <person name="Villanueva L."/>
            <person name="Von Meijenfeldt F.A.B."/>
            <person name="Westbye A.B."/>
            <person name="Yadav S."/>
            <person name="Hopmans E.C."/>
            <person name="Dutilh B.E."/>
            <person name="Sinninghe Damste J.S."/>
        </authorList>
    </citation>
    <scope>NUCLEOTIDE SEQUENCE [LARGE SCALE GENOMIC DNA]</scope>
    <source>
        <strain evidence="14">NIOZ-UU36</strain>
    </source>
</reference>
<evidence type="ECO:0000313" key="14">
    <source>
        <dbReference type="EMBL" id="MBC8334045.1"/>
    </source>
</evidence>
<organism evidence="14 15">
    <name type="scientific">Candidatus Desulfolinea nitratireducens</name>
    <dbReference type="NCBI Taxonomy" id="2841698"/>
    <lineage>
        <taxon>Bacteria</taxon>
        <taxon>Bacillati</taxon>
        <taxon>Chloroflexota</taxon>
        <taxon>Anaerolineae</taxon>
        <taxon>Anaerolineales</taxon>
        <taxon>Anaerolineales incertae sedis</taxon>
        <taxon>Candidatus Desulfolinea</taxon>
    </lineage>
</organism>
<dbReference type="InterPro" id="IPR038266">
    <property type="entry name" value="NapC/NirT_cytc_sf"/>
</dbReference>
<dbReference type="Pfam" id="PF14537">
    <property type="entry name" value="Cytochrom_c3_2"/>
    <property type="match status" value="1"/>
</dbReference>
<dbReference type="InterPro" id="IPR051174">
    <property type="entry name" value="Cytochrome_c-type_ET"/>
</dbReference>
<evidence type="ECO:0000256" key="2">
    <source>
        <dbReference type="ARBA" id="ARBA00007395"/>
    </source>
</evidence>
<sequence>MKRAFSAIKKFFYPASDASRWVKIMPYLVLSILFLLMVITSTYTWEYTNSTEFCGSACHGIHPAENIAYEASPHAEVKCVECHIGRAFVGNQITRKLGDIQHVVAAVSKNYEYPLHVKTLRPAREVCERCHNPDKFSDDSQRVIYHYSPDKENTLYRTYLILKTGGGTVREGLGKGIHWHTQNQVLYYPTDGSEQEIPYVKVIYPESGIVSEYVDISSDFDPYSIDEAELKEMDCITCHNRISHTIHQPENAIDLAISRGVISVNIPGIRQNAVRLLSKPYESQDAALREMDTLGNYYRDTYAEFYQENLESVDQAIGVIKEIYTQSIFPEQKVDWDTYASNMGHMNDPGCFRCHDGKHFDFGGFAVRIECNLCHAVPVIAGPDDLVTEINISHEQQPNSHHNANWIALHRYMYDEEDENETCSECHDVTNFGEANNTSFCSNSACHGQDWEGVNFEIVDNSEIFEKLVQQLPHFPKTLDLYETFVTPSLDTVHWQEVEDLVCEDCHVDWPPVGPPPNDICLECHGETQEGFEELTAVYEPNPHDGHYGEDTTCSYCHINFGSDEIPESCSYCHVMEGYELIEGVTSSE</sequence>
<dbReference type="PANTHER" id="PTHR30333">
    <property type="entry name" value="CYTOCHROME C-TYPE PROTEIN"/>
    <property type="match status" value="1"/>
</dbReference>
<protein>
    <submittedName>
        <fullName evidence="14">Cytochrome c3 family protein</fullName>
    </submittedName>
</protein>
<dbReference type="InterPro" id="IPR012286">
    <property type="entry name" value="Tetrahaem_cytochrome"/>
</dbReference>
<keyword evidence="11" id="KW-0472">Membrane</keyword>
<dbReference type="PANTHER" id="PTHR30333:SF1">
    <property type="entry name" value="CYTOCHROME C-TYPE PROTEIN NAPC"/>
    <property type="match status" value="1"/>
</dbReference>
<dbReference type="EMBL" id="JACNJN010000039">
    <property type="protein sequence ID" value="MBC8334045.1"/>
    <property type="molecule type" value="Genomic_DNA"/>
</dbReference>
<dbReference type="GO" id="GO:0009055">
    <property type="term" value="F:electron transfer activity"/>
    <property type="evidence" value="ECO:0007669"/>
    <property type="project" value="TreeGrafter"/>
</dbReference>
<proteinExistence type="inferred from homology"/>
<keyword evidence="6" id="KW-0812">Transmembrane</keyword>
<dbReference type="Gene3D" id="1.10.3820.10">
    <property type="entry name" value="Di-heme elbow motif domain"/>
    <property type="match status" value="1"/>
</dbReference>
<dbReference type="GO" id="GO:0046872">
    <property type="term" value="F:metal ion binding"/>
    <property type="evidence" value="ECO:0007669"/>
    <property type="project" value="UniProtKB-KW"/>
</dbReference>
<keyword evidence="9" id="KW-1133">Transmembrane helix</keyword>
<evidence type="ECO:0000313" key="15">
    <source>
        <dbReference type="Proteomes" id="UP000614469"/>
    </source>
</evidence>
<keyword evidence="5" id="KW-0349">Heme</keyword>
<comment type="caution">
    <text evidence="14">The sequence shown here is derived from an EMBL/GenBank/DDBJ whole genome shotgun (WGS) entry which is preliminary data.</text>
</comment>
<evidence type="ECO:0000256" key="1">
    <source>
        <dbReference type="ARBA" id="ARBA00004236"/>
    </source>
</evidence>
<dbReference type="GO" id="GO:0009061">
    <property type="term" value="P:anaerobic respiration"/>
    <property type="evidence" value="ECO:0007669"/>
    <property type="project" value="TreeGrafter"/>
</dbReference>
<evidence type="ECO:0000256" key="7">
    <source>
        <dbReference type="ARBA" id="ARBA00022723"/>
    </source>
</evidence>
<comment type="similarity">
    <text evidence="2">Belongs to the NapC/NirT/NrfH family.</text>
</comment>
<evidence type="ECO:0000256" key="9">
    <source>
        <dbReference type="ARBA" id="ARBA00022989"/>
    </source>
</evidence>
<evidence type="ECO:0000256" key="5">
    <source>
        <dbReference type="ARBA" id="ARBA00022617"/>
    </source>
</evidence>